<feature type="transmembrane region" description="Helical" evidence="7">
    <location>
        <begin position="126"/>
        <end position="147"/>
    </location>
</feature>
<evidence type="ECO:0000313" key="9">
    <source>
        <dbReference type="EMBL" id="QSG13198.1"/>
    </source>
</evidence>
<dbReference type="InterPro" id="IPR035906">
    <property type="entry name" value="MetI-like_sf"/>
</dbReference>
<evidence type="ECO:0000256" key="2">
    <source>
        <dbReference type="ARBA" id="ARBA00022448"/>
    </source>
</evidence>
<feature type="transmembrane region" description="Helical" evidence="7">
    <location>
        <begin position="26"/>
        <end position="47"/>
    </location>
</feature>
<evidence type="ECO:0000313" key="10">
    <source>
        <dbReference type="Proteomes" id="UP000663305"/>
    </source>
</evidence>
<dbReference type="GeneID" id="68862324"/>
<evidence type="ECO:0000256" key="4">
    <source>
        <dbReference type="ARBA" id="ARBA00022692"/>
    </source>
</evidence>
<dbReference type="Gene3D" id="1.10.3720.10">
    <property type="entry name" value="MetI-like"/>
    <property type="match status" value="1"/>
</dbReference>
<dbReference type="PROSITE" id="PS50928">
    <property type="entry name" value="ABC_TM1"/>
    <property type="match status" value="1"/>
</dbReference>
<feature type="domain" description="ABC transmembrane type-1" evidence="8">
    <location>
        <begin position="91"/>
        <end position="280"/>
    </location>
</feature>
<comment type="similarity">
    <text evidence="7">Belongs to the binding-protein-dependent transport system permease family.</text>
</comment>
<feature type="transmembrane region" description="Helical" evidence="7">
    <location>
        <begin position="90"/>
        <end position="114"/>
    </location>
</feature>
<keyword evidence="4 7" id="KW-0812">Transmembrane</keyword>
<dbReference type="PANTHER" id="PTHR43744">
    <property type="entry name" value="ABC TRANSPORTER PERMEASE PROTEIN MG189-RELATED-RELATED"/>
    <property type="match status" value="1"/>
</dbReference>
<dbReference type="SUPFAM" id="SSF161098">
    <property type="entry name" value="MetI-like"/>
    <property type="match status" value="1"/>
</dbReference>
<dbReference type="AlphaFoldDB" id="A0A897NKL3"/>
<evidence type="ECO:0000256" key="3">
    <source>
        <dbReference type="ARBA" id="ARBA00022475"/>
    </source>
</evidence>
<gene>
    <name evidence="9" type="primary">ugpE4</name>
    <name evidence="9" type="ORF">HSBGL_2804</name>
</gene>
<dbReference type="EMBL" id="CP064789">
    <property type="protein sequence ID" value="QSG13198.1"/>
    <property type="molecule type" value="Genomic_DNA"/>
</dbReference>
<evidence type="ECO:0000256" key="5">
    <source>
        <dbReference type="ARBA" id="ARBA00022989"/>
    </source>
</evidence>
<evidence type="ECO:0000256" key="1">
    <source>
        <dbReference type="ARBA" id="ARBA00004651"/>
    </source>
</evidence>
<feature type="transmembrane region" description="Helical" evidence="7">
    <location>
        <begin position="159"/>
        <end position="180"/>
    </location>
</feature>
<keyword evidence="2 7" id="KW-0813">Transport</keyword>
<dbReference type="PANTHER" id="PTHR43744:SF8">
    <property type="entry name" value="SN-GLYCEROL-3-PHOSPHATE TRANSPORT SYSTEM PERMEASE PROTEIN UGPE"/>
    <property type="match status" value="1"/>
</dbReference>
<dbReference type="GO" id="GO:0005886">
    <property type="term" value="C:plasma membrane"/>
    <property type="evidence" value="ECO:0007669"/>
    <property type="project" value="UniProtKB-SubCell"/>
</dbReference>
<name>A0A897NKL3_9EURY</name>
<keyword evidence="9" id="KW-0762">Sugar transport</keyword>
<dbReference type="CDD" id="cd06261">
    <property type="entry name" value="TM_PBP2"/>
    <property type="match status" value="1"/>
</dbReference>
<dbReference type="InterPro" id="IPR000515">
    <property type="entry name" value="MetI-like"/>
</dbReference>
<accession>A0A897NKL3</accession>
<evidence type="ECO:0000256" key="7">
    <source>
        <dbReference type="RuleBase" id="RU363032"/>
    </source>
</evidence>
<dbReference type="Pfam" id="PF00528">
    <property type="entry name" value="BPD_transp_1"/>
    <property type="match status" value="1"/>
</dbReference>
<keyword evidence="3" id="KW-1003">Cell membrane</keyword>
<dbReference type="RefSeq" id="WP_229124951.1">
    <property type="nucleotide sequence ID" value="NZ_CP064789.1"/>
</dbReference>
<sequence length="295" mass="33957">MSDVTTTGEENRFVDRLQAYLQNVSWYRVGIYVVMYGLAALYFIPYWRMFQISVTPTDFIAAGQFHWIPPDMTFEFWTRYLFEELVIYRWAFNTLIISSLTTIIVLVADSMIAFSLTRLDWPGQGVILGLIVSSFMVPVYVNIIPLYSLIDDLGLINSYWGVLLPLAAQPLGVFLLYQFFKDLPEGLEEAARLDGFSTFRIYWKLTLPLSMPILTALGLFQFIWAWNQFLWPLIVLNQDQLYTLPIGVITLRDQHAIWPNLIMTSTALVSIPLFIVFLLFQDKLISSIQMQAGVG</sequence>
<protein>
    <submittedName>
        <fullName evidence="9">ABC-type sugar transport system, permease component</fullName>
    </submittedName>
</protein>
<evidence type="ECO:0000256" key="6">
    <source>
        <dbReference type="ARBA" id="ARBA00023136"/>
    </source>
</evidence>
<dbReference type="Proteomes" id="UP000663305">
    <property type="component" value="Chromosome"/>
</dbReference>
<comment type="subcellular location">
    <subcellularLocation>
        <location evidence="1 7">Cell membrane</location>
        <topology evidence="1 7">Multi-pass membrane protein</topology>
    </subcellularLocation>
</comment>
<keyword evidence="5 7" id="KW-1133">Transmembrane helix</keyword>
<dbReference type="GO" id="GO:0055085">
    <property type="term" value="P:transmembrane transport"/>
    <property type="evidence" value="ECO:0007669"/>
    <property type="project" value="InterPro"/>
</dbReference>
<proteinExistence type="inferred from homology"/>
<evidence type="ECO:0000259" key="8">
    <source>
        <dbReference type="PROSITE" id="PS50928"/>
    </source>
</evidence>
<organism evidence="9 10">
    <name type="scientific">Halapricum desulfuricans</name>
    <dbReference type="NCBI Taxonomy" id="2841257"/>
    <lineage>
        <taxon>Archaea</taxon>
        <taxon>Methanobacteriati</taxon>
        <taxon>Methanobacteriota</taxon>
        <taxon>Stenosarchaea group</taxon>
        <taxon>Halobacteria</taxon>
        <taxon>Halobacteriales</taxon>
        <taxon>Haloarculaceae</taxon>
        <taxon>Halapricum</taxon>
    </lineage>
</organism>
<feature type="transmembrane region" description="Helical" evidence="7">
    <location>
        <begin position="257"/>
        <end position="280"/>
    </location>
</feature>
<feature type="transmembrane region" description="Helical" evidence="7">
    <location>
        <begin position="201"/>
        <end position="226"/>
    </location>
</feature>
<reference evidence="9" key="1">
    <citation type="submission" date="2020-11" db="EMBL/GenBank/DDBJ databases">
        <title>Carbohydrate-dependent, anaerobic sulfur respiration: A novel catabolism in halophilic archaea.</title>
        <authorList>
            <person name="Sorokin D.Y."/>
            <person name="Messina E."/>
            <person name="Smedile F."/>
            <person name="La Cono V."/>
            <person name="Hallsworth J.E."/>
            <person name="Yakimov M.M."/>
        </authorList>
    </citation>
    <scope>NUCLEOTIDE SEQUENCE</scope>
    <source>
        <strain evidence="9">HSR-Bgl</strain>
    </source>
</reference>
<keyword evidence="6 7" id="KW-0472">Membrane</keyword>